<evidence type="ECO:0000256" key="2">
    <source>
        <dbReference type="SAM" id="MobiDB-lite"/>
    </source>
</evidence>
<evidence type="ECO:0000313" key="3">
    <source>
        <dbReference type="EMBL" id="OAE29337.1"/>
    </source>
</evidence>
<feature type="region of interest" description="Disordered" evidence="2">
    <location>
        <begin position="1"/>
        <end position="28"/>
    </location>
</feature>
<dbReference type="EMBL" id="LVLJ01001475">
    <property type="protein sequence ID" value="OAE29337.1"/>
    <property type="molecule type" value="Genomic_DNA"/>
</dbReference>
<keyword evidence="1" id="KW-0175">Coiled coil</keyword>
<reference evidence="3" key="1">
    <citation type="submission" date="2016-03" db="EMBL/GenBank/DDBJ databases">
        <title>Mechanisms controlling the formation of the plant cell surface in tip-growing cells are functionally conserved among land plants.</title>
        <authorList>
            <person name="Honkanen S."/>
            <person name="Jones V.A."/>
            <person name="Morieri G."/>
            <person name="Champion C."/>
            <person name="Hetherington A.J."/>
            <person name="Kelly S."/>
            <person name="Saint-Marcoux D."/>
            <person name="Proust H."/>
            <person name="Prescott H."/>
            <person name="Dolan L."/>
        </authorList>
    </citation>
    <scope>NUCLEOTIDE SEQUENCE [LARGE SCALE GENOMIC DNA]</scope>
    <source>
        <tissue evidence="3">Whole gametophyte</tissue>
    </source>
</reference>
<dbReference type="Proteomes" id="UP000077202">
    <property type="component" value="Unassembled WGS sequence"/>
</dbReference>
<accession>A0A176W8E0</accession>
<keyword evidence="4" id="KW-1185">Reference proteome</keyword>
<proteinExistence type="predicted"/>
<evidence type="ECO:0000313" key="4">
    <source>
        <dbReference type="Proteomes" id="UP000077202"/>
    </source>
</evidence>
<organism evidence="3 4">
    <name type="scientific">Marchantia polymorpha subsp. ruderalis</name>
    <dbReference type="NCBI Taxonomy" id="1480154"/>
    <lineage>
        <taxon>Eukaryota</taxon>
        <taxon>Viridiplantae</taxon>
        <taxon>Streptophyta</taxon>
        <taxon>Embryophyta</taxon>
        <taxon>Marchantiophyta</taxon>
        <taxon>Marchantiopsida</taxon>
        <taxon>Marchantiidae</taxon>
        <taxon>Marchantiales</taxon>
        <taxon>Marchantiaceae</taxon>
        <taxon>Marchantia</taxon>
    </lineage>
</organism>
<gene>
    <name evidence="3" type="ORF">AXG93_3102s1640</name>
</gene>
<protein>
    <submittedName>
        <fullName evidence="3">Uncharacterized protein</fullName>
    </submittedName>
</protein>
<sequence length="265" mass="30239">MVSPNSLSSERTRSVGSEEVPQPKTSEELAKELTLSEEILEQVVAHVGGTVVDATDIPLPPSPVKDVRPEVEKKISEEKSKGVDVTFPDFLQDSVVPLLKYLDGKKEKYVVSKEIVFYVELRWDKKYVEELAEVEAQRAEEVRVAEELRGKIAEAKTAEEDLHSKIAEIAESRRRMEKAKENYRHLQDETTDELRLRVEKCLRGFAMWGLQTVKWLKLDSLKRRLMSIKANGSAGQKHIVEIVKTFLEGFDEACQNVELEIKRFA</sequence>
<name>A0A176W8E0_MARPO</name>
<comment type="caution">
    <text evidence="3">The sequence shown here is derived from an EMBL/GenBank/DDBJ whole genome shotgun (WGS) entry which is preliminary data.</text>
</comment>
<feature type="coiled-coil region" evidence="1">
    <location>
        <begin position="131"/>
        <end position="189"/>
    </location>
</feature>
<dbReference type="AlphaFoldDB" id="A0A176W8E0"/>
<evidence type="ECO:0000256" key="1">
    <source>
        <dbReference type="SAM" id="Coils"/>
    </source>
</evidence>